<dbReference type="PANTHER" id="PTHR36435:SF1">
    <property type="entry name" value="CAAX AMINO TERMINAL PROTEASE FAMILY PROTEIN"/>
    <property type="match status" value="1"/>
</dbReference>
<accession>A0A366WVK1</accession>
<keyword evidence="3" id="KW-0482">Metalloprotease</keyword>
<feature type="transmembrane region" description="Helical" evidence="1">
    <location>
        <begin position="25"/>
        <end position="46"/>
    </location>
</feature>
<keyword evidence="3" id="KW-0645">Protease</keyword>
<feature type="transmembrane region" description="Helical" evidence="1">
    <location>
        <begin position="66"/>
        <end position="89"/>
    </location>
</feature>
<evidence type="ECO:0000313" key="3">
    <source>
        <dbReference type="EMBL" id="RBW53934.1"/>
    </source>
</evidence>
<comment type="caution">
    <text evidence="3">The sequence shown here is derived from an EMBL/GenBank/DDBJ whole genome shotgun (WGS) entry which is preliminary data.</text>
</comment>
<feature type="transmembrane region" description="Helical" evidence="1">
    <location>
        <begin position="181"/>
        <end position="198"/>
    </location>
</feature>
<dbReference type="Proteomes" id="UP000252706">
    <property type="component" value="Unassembled WGS sequence"/>
</dbReference>
<feature type="transmembrane region" description="Helical" evidence="1">
    <location>
        <begin position="273"/>
        <end position="293"/>
    </location>
</feature>
<dbReference type="InterPro" id="IPR052710">
    <property type="entry name" value="CAAX_protease"/>
</dbReference>
<keyword evidence="3" id="KW-0378">Hydrolase</keyword>
<sequence>MADTAYSPHEHLVAPGRDRPELWRLLVGLVIIAAVIVAMNMLVMSGLRLVQSDAQMRDFLLGRTPFAMFVVLGSFAFVILGVGVAARLMQGRSLIGIIGAPGLAVVQFWRVFRVLLAIGVVTLILPPYDMGAPMTSNLSLGLWLVLLPLSLLVVLVQTSAEEILFRGYIQQGLAARFSSPLIWMGLPAVLFAVGHYLPDQAGDNALLIGLWAGCFGLLTADLTARSGTLGPAIALHMFNNLTALLFIAFPESLSGLALYLVPFDMSDTGEVRLWLVVDFMMMLVAWLGARFALRR</sequence>
<dbReference type="GO" id="GO:0004175">
    <property type="term" value="F:endopeptidase activity"/>
    <property type="evidence" value="ECO:0007669"/>
    <property type="project" value="UniProtKB-ARBA"/>
</dbReference>
<dbReference type="GO" id="GO:0080120">
    <property type="term" value="P:CAAX-box protein maturation"/>
    <property type="evidence" value="ECO:0007669"/>
    <property type="project" value="UniProtKB-ARBA"/>
</dbReference>
<dbReference type="EMBL" id="QOCE01000033">
    <property type="protein sequence ID" value="RBW53934.1"/>
    <property type="molecule type" value="Genomic_DNA"/>
</dbReference>
<keyword evidence="1" id="KW-0472">Membrane</keyword>
<feature type="transmembrane region" description="Helical" evidence="1">
    <location>
        <begin position="140"/>
        <end position="160"/>
    </location>
</feature>
<dbReference type="InterPro" id="IPR003675">
    <property type="entry name" value="Rce1/LyrA-like_dom"/>
</dbReference>
<protein>
    <submittedName>
        <fullName evidence="3">CPBP family intramembrane metalloprotease</fullName>
    </submittedName>
</protein>
<proteinExistence type="predicted"/>
<evidence type="ECO:0000259" key="2">
    <source>
        <dbReference type="Pfam" id="PF02517"/>
    </source>
</evidence>
<feature type="transmembrane region" description="Helical" evidence="1">
    <location>
        <begin position="204"/>
        <end position="220"/>
    </location>
</feature>
<dbReference type="GO" id="GO:0008237">
    <property type="term" value="F:metallopeptidase activity"/>
    <property type="evidence" value="ECO:0007669"/>
    <property type="project" value="UniProtKB-KW"/>
</dbReference>
<dbReference type="Pfam" id="PF02517">
    <property type="entry name" value="Rce1-like"/>
    <property type="match status" value="1"/>
</dbReference>
<organism evidence="3 4">
    <name type="scientific">Phaeobacter gallaeciensis</name>
    <dbReference type="NCBI Taxonomy" id="60890"/>
    <lineage>
        <taxon>Bacteria</taxon>
        <taxon>Pseudomonadati</taxon>
        <taxon>Pseudomonadota</taxon>
        <taxon>Alphaproteobacteria</taxon>
        <taxon>Rhodobacterales</taxon>
        <taxon>Roseobacteraceae</taxon>
        <taxon>Phaeobacter</taxon>
    </lineage>
</organism>
<reference evidence="3 4" key="1">
    <citation type="submission" date="2018-07" db="EMBL/GenBank/DDBJ databases">
        <title>Modular assembly of carbohydrate-degrading microbial communities in the ocean.</title>
        <authorList>
            <person name="Enke T.N."/>
            <person name="Datta M.S."/>
            <person name="Schwartzman J.A."/>
            <person name="Cermak N."/>
            <person name="Schmitz D.A."/>
            <person name="Barrere J."/>
            <person name="Cordero O.X."/>
        </authorList>
    </citation>
    <scope>NUCLEOTIDE SEQUENCE [LARGE SCALE GENOMIC DNA]</scope>
    <source>
        <strain evidence="3 4">C3M10</strain>
    </source>
</reference>
<dbReference type="AlphaFoldDB" id="A0A366WVK1"/>
<name>A0A366WVK1_9RHOB</name>
<keyword evidence="1" id="KW-0812">Transmembrane</keyword>
<gene>
    <name evidence="3" type="ORF">DS909_12895</name>
</gene>
<dbReference type="GO" id="GO:0006508">
    <property type="term" value="P:proteolysis"/>
    <property type="evidence" value="ECO:0007669"/>
    <property type="project" value="UniProtKB-KW"/>
</dbReference>
<keyword evidence="1" id="KW-1133">Transmembrane helix</keyword>
<dbReference type="OrthoDB" id="7171777at2"/>
<evidence type="ECO:0000313" key="4">
    <source>
        <dbReference type="Proteomes" id="UP000252706"/>
    </source>
</evidence>
<dbReference type="PANTHER" id="PTHR36435">
    <property type="entry name" value="SLR1288 PROTEIN"/>
    <property type="match status" value="1"/>
</dbReference>
<evidence type="ECO:0000256" key="1">
    <source>
        <dbReference type="SAM" id="Phobius"/>
    </source>
</evidence>
<feature type="domain" description="CAAX prenyl protease 2/Lysostaphin resistance protein A-like" evidence="2">
    <location>
        <begin position="146"/>
        <end position="241"/>
    </location>
</feature>
<dbReference type="RefSeq" id="WP_113823874.1">
    <property type="nucleotide sequence ID" value="NZ_QOCE01000033.1"/>
</dbReference>
<feature type="transmembrane region" description="Helical" evidence="1">
    <location>
        <begin position="241"/>
        <end position="261"/>
    </location>
</feature>